<proteinExistence type="predicted"/>
<sequence>MPHWAPSPFALVEIDVGGTSLNSNEPKCEKGELSIGCLWPTKHQYSGIFQKDRRHRSCEEAVMYTKGSALGDAVAAVFIVSLDGLDKCLT</sequence>
<evidence type="ECO:0000313" key="2">
    <source>
        <dbReference type="Proteomes" id="UP000237105"/>
    </source>
</evidence>
<name>A0A2P5B6E9_PARAD</name>
<dbReference type="OrthoDB" id="10433856at2759"/>
<dbReference type="AlphaFoldDB" id="A0A2P5B6E9"/>
<evidence type="ECO:0000313" key="1">
    <source>
        <dbReference type="EMBL" id="PON44345.1"/>
    </source>
</evidence>
<dbReference type="EMBL" id="JXTB01000352">
    <property type="protein sequence ID" value="PON44345.1"/>
    <property type="molecule type" value="Genomic_DNA"/>
</dbReference>
<gene>
    <name evidence="1" type="ORF">PanWU01x14_267340</name>
</gene>
<comment type="caution">
    <text evidence="1">The sequence shown here is derived from an EMBL/GenBank/DDBJ whole genome shotgun (WGS) entry which is preliminary data.</text>
</comment>
<reference evidence="2" key="1">
    <citation type="submission" date="2016-06" db="EMBL/GenBank/DDBJ databases">
        <title>Parallel loss of symbiosis genes in relatives of nitrogen-fixing non-legume Parasponia.</title>
        <authorList>
            <person name="Van Velzen R."/>
            <person name="Holmer R."/>
            <person name="Bu F."/>
            <person name="Rutten L."/>
            <person name="Van Zeijl A."/>
            <person name="Liu W."/>
            <person name="Santuari L."/>
            <person name="Cao Q."/>
            <person name="Sharma T."/>
            <person name="Shen D."/>
            <person name="Roswanjaya Y."/>
            <person name="Wardhani T."/>
            <person name="Kalhor M.S."/>
            <person name="Jansen J."/>
            <person name="Van den Hoogen J."/>
            <person name="Gungor B."/>
            <person name="Hartog M."/>
            <person name="Hontelez J."/>
            <person name="Verver J."/>
            <person name="Yang W.-C."/>
            <person name="Schijlen E."/>
            <person name="Repin R."/>
            <person name="Schilthuizen M."/>
            <person name="Schranz E."/>
            <person name="Heidstra R."/>
            <person name="Miyata K."/>
            <person name="Fedorova E."/>
            <person name="Kohlen W."/>
            <person name="Bisseling T."/>
            <person name="Smit S."/>
            <person name="Geurts R."/>
        </authorList>
    </citation>
    <scope>NUCLEOTIDE SEQUENCE [LARGE SCALE GENOMIC DNA]</scope>
    <source>
        <strain evidence="2">cv. WU1-14</strain>
    </source>
</reference>
<organism evidence="1 2">
    <name type="scientific">Parasponia andersonii</name>
    <name type="common">Sponia andersonii</name>
    <dbReference type="NCBI Taxonomy" id="3476"/>
    <lineage>
        <taxon>Eukaryota</taxon>
        <taxon>Viridiplantae</taxon>
        <taxon>Streptophyta</taxon>
        <taxon>Embryophyta</taxon>
        <taxon>Tracheophyta</taxon>
        <taxon>Spermatophyta</taxon>
        <taxon>Magnoliopsida</taxon>
        <taxon>eudicotyledons</taxon>
        <taxon>Gunneridae</taxon>
        <taxon>Pentapetalae</taxon>
        <taxon>rosids</taxon>
        <taxon>fabids</taxon>
        <taxon>Rosales</taxon>
        <taxon>Cannabaceae</taxon>
        <taxon>Parasponia</taxon>
    </lineage>
</organism>
<protein>
    <submittedName>
        <fullName evidence="1">Uncharacterized protein</fullName>
    </submittedName>
</protein>
<dbReference type="Proteomes" id="UP000237105">
    <property type="component" value="Unassembled WGS sequence"/>
</dbReference>
<keyword evidence="2" id="KW-1185">Reference proteome</keyword>
<accession>A0A2P5B6E9</accession>